<dbReference type="Pfam" id="PF00501">
    <property type="entry name" value="AMP-binding"/>
    <property type="match status" value="1"/>
</dbReference>
<dbReference type="SMR" id="B4GPJ2"/>
<sequence length="376" mass="43009">MSYMPEITYDENLKVWSGPERSNYFPSYLSIGEIIFREMESHPELVAQISATEKTVLTRQEIRFNAMRVASYMRGLGLKKTDIVGLVARNTTHLVAVAYDCFFNGIPFHSLNIAYEQSTIEKLFNITRPRLIFCDGDEYERVLAATENLGTRIITMRYHLFGKSSRIQDILTTPIGKNFQPSSSPPARPDFGHSLLLRNDGHTESSHELLSMSFRMTSNMQHTYMQHSGLKLRSGVYHSSIIAGNEFDPGFMCSMIQEYKIGVLLECSSHLFMLANYPGFEDADLSSIEHIIFGGSHCSLEVQQRVRYRIKGRGSVTSRDAQKWFHPGDLGYVDLDGFLFIKDRRKDMLKCHSVMYYPNEIENVISKMPNVAEIYI</sequence>
<dbReference type="InterPro" id="IPR042099">
    <property type="entry name" value="ANL_N_sf"/>
</dbReference>
<name>B4GPJ2_DROPE</name>
<dbReference type="PhylomeDB" id="B4GPJ2"/>
<dbReference type="PANTHER" id="PTHR24096:SF353">
    <property type="entry name" value="GH16244P-RELATED"/>
    <property type="match status" value="1"/>
</dbReference>
<organism evidence="5">
    <name type="scientific">Drosophila persimilis</name>
    <name type="common">Fruit fly</name>
    <dbReference type="NCBI Taxonomy" id="7234"/>
    <lineage>
        <taxon>Eukaryota</taxon>
        <taxon>Metazoa</taxon>
        <taxon>Ecdysozoa</taxon>
        <taxon>Arthropoda</taxon>
        <taxon>Hexapoda</taxon>
        <taxon>Insecta</taxon>
        <taxon>Pterygota</taxon>
        <taxon>Neoptera</taxon>
        <taxon>Endopterygota</taxon>
        <taxon>Diptera</taxon>
        <taxon>Brachycera</taxon>
        <taxon>Muscomorpha</taxon>
        <taxon>Ephydroidea</taxon>
        <taxon>Drosophilidae</taxon>
        <taxon>Drosophila</taxon>
        <taxon>Sophophora</taxon>
    </lineage>
</organism>
<gene>
    <name evidence="4" type="primary">Dper\GL13596</name>
    <name evidence="4" type="ORF">Dper_GL13596</name>
</gene>
<dbReference type="SUPFAM" id="SSF56801">
    <property type="entry name" value="Acetyl-CoA synthetase-like"/>
    <property type="match status" value="1"/>
</dbReference>
<reference evidence="4 5" key="1">
    <citation type="journal article" date="2007" name="Nature">
        <title>Evolution of genes and genomes on the Drosophila phylogeny.</title>
        <authorList>
            <consortium name="Drosophila 12 Genomes Consortium"/>
            <person name="Clark A.G."/>
            <person name="Eisen M.B."/>
            <person name="Smith D.R."/>
            <person name="Bergman C.M."/>
            <person name="Oliver B."/>
            <person name="Markow T.A."/>
            <person name="Kaufman T.C."/>
            <person name="Kellis M."/>
            <person name="Gelbart W."/>
            <person name="Iyer V.N."/>
            <person name="Pollard D.A."/>
            <person name="Sackton T.B."/>
            <person name="Larracuente A.M."/>
            <person name="Singh N.D."/>
            <person name="Abad J.P."/>
            <person name="Abt D.N."/>
            <person name="Adryan B."/>
            <person name="Aguade M."/>
            <person name="Akashi H."/>
            <person name="Anderson W.W."/>
            <person name="Aquadro C.F."/>
            <person name="Ardell D.H."/>
            <person name="Arguello R."/>
            <person name="Artieri C.G."/>
            <person name="Barbash D.A."/>
            <person name="Barker D."/>
            <person name="Barsanti P."/>
            <person name="Batterham P."/>
            <person name="Batzoglou S."/>
            <person name="Begun D."/>
            <person name="Bhutkar A."/>
            <person name="Blanco E."/>
            <person name="Bosak S.A."/>
            <person name="Bradley R.K."/>
            <person name="Brand A.D."/>
            <person name="Brent M.R."/>
            <person name="Brooks A.N."/>
            <person name="Brown R.H."/>
            <person name="Butlin R.K."/>
            <person name="Caggese C."/>
            <person name="Calvi B.R."/>
            <person name="Bernardo de Carvalho A."/>
            <person name="Caspi A."/>
            <person name="Castrezana S."/>
            <person name="Celniker S.E."/>
            <person name="Chang J.L."/>
            <person name="Chapple C."/>
            <person name="Chatterji S."/>
            <person name="Chinwalla A."/>
            <person name="Civetta A."/>
            <person name="Clifton S.W."/>
            <person name="Comeron J.M."/>
            <person name="Costello J.C."/>
            <person name="Coyne J.A."/>
            <person name="Daub J."/>
            <person name="David R.G."/>
            <person name="Delcher A.L."/>
            <person name="Delehaunty K."/>
            <person name="Do C.B."/>
            <person name="Ebling H."/>
            <person name="Edwards K."/>
            <person name="Eickbush T."/>
            <person name="Evans J.D."/>
            <person name="Filipski A."/>
            <person name="Findeiss S."/>
            <person name="Freyhult E."/>
            <person name="Fulton L."/>
            <person name="Fulton R."/>
            <person name="Garcia A.C."/>
            <person name="Gardiner A."/>
            <person name="Garfield D.A."/>
            <person name="Garvin B.E."/>
            <person name="Gibson G."/>
            <person name="Gilbert D."/>
            <person name="Gnerre S."/>
            <person name="Godfrey J."/>
            <person name="Good R."/>
            <person name="Gotea V."/>
            <person name="Gravely B."/>
            <person name="Greenberg A.J."/>
            <person name="Griffiths-Jones S."/>
            <person name="Gross S."/>
            <person name="Guigo R."/>
            <person name="Gustafson E.A."/>
            <person name="Haerty W."/>
            <person name="Hahn M.W."/>
            <person name="Halligan D.L."/>
            <person name="Halpern A.L."/>
            <person name="Halter G.M."/>
            <person name="Han M.V."/>
            <person name="Heger A."/>
            <person name="Hillier L."/>
            <person name="Hinrichs A.S."/>
            <person name="Holmes I."/>
            <person name="Hoskins R.A."/>
            <person name="Hubisz M.J."/>
            <person name="Hultmark D."/>
            <person name="Huntley M.A."/>
            <person name="Jaffe D.B."/>
            <person name="Jagadeeshan S."/>
            <person name="Jeck W.R."/>
            <person name="Johnson J."/>
            <person name="Jones C.D."/>
            <person name="Jordan W.C."/>
            <person name="Karpen G.H."/>
            <person name="Kataoka E."/>
            <person name="Keightley P.D."/>
            <person name="Kheradpour P."/>
            <person name="Kirkness E.F."/>
            <person name="Koerich L.B."/>
            <person name="Kristiansen K."/>
            <person name="Kudrna D."/>
            <person name="Kulathinal R.J."/>
            <person name="Kumar S."/>
            <person name="Kwok R."/>
            <person name="Lander E."/>
            <person name="Langley C.H."/>
            <person name="Lapoint R."/>
            <person name="Lazzaro B.P."/>
            <person name="Lee S.J."/>
            <person name="Levesque L."/>
            <person name="Li R."/>
            <person name="Lin C.F."/>
            <person name="Lin M.F."/>
            <person name="Lindblad-Toh K."/>
            <person name="Llopart A."/>
            <person name="Long M."/>
            <person name="Low L."/>
            <person name="Lozovsky E."/>
            <person name="Lu J."/>
            <person name="Luo M."/>
            <person name="Machado C.A."/>
            <person name="Makalowski W."/>
            <person name="Marzo M."/>
            <person name="Matsuda M."/>
            <person name="Matzkin L."/>
            <person name="McAllister B."/>
            <person name="McBride C.S."/>
            <person name="McKernan B."/>
            <person name="McKernan K."/>
            <person name="Mendez-Lago M."/>
            <person name="Minx P."/>
            <person name="Mollenhauer M.U."/>
            <person name="Montooth K."/>
            <person name="Mount S.M."/>
            <person name="Mu X."/>
            <person name="Myers E."/>
            <person name="Negre B."/>
            <person name="Newfeld S."/>
            <person name="Nielsen R."/>
            <person name="Noor M.A."/>
            <person name="O'Grady P."/>
            <person name="Pachter L."/>
            <person name="Papaceit M."/>
            <person name="Parisi M.J."/>
            <person name="Parisi M."/>
            <person name="Parts L."/>
            <person name="Pedersen J.S."/>
            <person name="Pesole G."/>
            <person name="Phillippy A.M."/>
            <person name="Ponting C.P."/>
            <person name="Pop M."/>
            <person name="Porcelli D."/>
            <person name="Powell J.R."/>
            <person name="Prohaska S."/>
            <person name="Pruitt K."/>
            <person name="Puig M."/>
            <person name="Quesneville H."/>
            <person name="Ram K.R."/>
            <person name="Rand D."/>
            <person name="Rasmussen M.D."/>
            <person name="Reed L.K."/>
            <person name="Reenan R."/>
            <person name="Reily A."/>
            <person name="Remington K.A."/>
            <person name="Rieger T.T."/>
            <person name="Ritchie M.G."/>
            <person name="Robin C."/>
            <person name="Rogers Y.H."/>
            <person name="Rohde C."/>
            <person name="Rozas J."/>
            <person name="Rubenfield M.J."/>
            <person name="Ruiz A."/>
            <person name="Russo S."/>
            <person name="Salzberg S.L."/>
            <person name="Sanchez-Gracia A."/>
            <person name="Saranga D.J."/>
            <person name="Sato H."/>
            <person name="Schaeffer S.W."/>
            <person name="Schatz M.C."/>
            <person name="Schlenke T."/>
            <person name="Schwartz R."/>
            <person name="Segarra C."/>
            <person name="Singh R.S."/>
            <person name="Sirot L."/>
            <person name="Sirota M."/>
            <person name="Sisneros N.B."/>
            <person name="Smith C.D."/>
            <person name="Smith T.F."/>
            <person name="Spieth J."/>
            <person name="Stage D.E."/>
            <person name="Stark A."/>
            <person name="Stephan W."/>
            <person name="Strausberg R.L."/>
            <person name="Strempel S."/>
            <person name="Sturgill D."/>
            <person name="Sutton G."/>
            <person name="Sutton G.G."/>
            <person name="Tao W."/>
            <person name="Teichmann S."/>
            <person name="Tobari Y.N."/>
            <person name="Tomimura Y."/>
            <person name="Tsolas J.M."/>
            <person name="Valente V.L."/>
            <person name="Venter E."/>
            <person name="Venter J.C."/>
            <person name="Vicario S."/>
            <person name="Vieira F.G."/>
            <person name="Vilella A.J."/>
            <person name="Villasante A."/>
            <person name="Walenz B."/>
            <person name="Wang J."/>
            <person name="Wasserman M."/>
            <person name="Watts T."/>
            <person name="Wilson D."/>
            <person name="Wilson R.K."/>
            <person name="Wing R.A."/>
            <person name="Wolfner M.F."/>
            <person name="Wong A."/>
            <person name="Wong G.K."/>
            <person name="Wu C.I."/>
            <person name="Wu G."/>
            <person name="Yamamoto D."/>
            <person name="Yang H.P."/>
            <person name="Yang S.P."/>
            <person name="Yorke J.A."/>
            <person name="Yoshida K."/>
            <person name="Zdobnov E."/>
            <person name="Zhang P."/>
            <person name="Zhang Y."/>
            <person name="Zimin A.V."/>
            <person name="Baldwin J."/>
            <person name="Abdouelleil A."/>
            <person name="Abdulkadir J."/>
            <person name="Abebe A."/>
            <person name="Abera B."/>
            <person name="Abreu J."/>
            <person name="Acer S.C."/>
            <person name="Aftuck L."/>
            <person name="Alexander A."/>
            <person name="An P."/>
            <person name="Anderson E."/>
            <person name="Anderson S."/>
            <person name="Arachi H."/>
            <person name="Azer M."/>
            <person name="Bachantsang P."/>
            <person name="Barry A."/>
            <person name="Bayul T."/>
            <person name="Berlin A."/>
            <person name="Bessette D."/>
            <person name="Bloom T."/>
            <person name="Blye J."/>
            <person name="Boguslavskiy L."/>
            <person name="Bonnet C."/>
            <person name="Boukhgalter B."/>
            <person name="Bourzgui I."/>
            <person name="Brown A."/>
            <person name="Cahill P."/>
            <person name="Channer S."/>
            <person name="Cheshatsang Y."/>
            <person name="Chuda L."/>
            <person name="Citroen M."/>
            <person name="Collymore A."/>
            <person name="Cooke P."/>
            <person name="Costello M."/>
            <person name="D'Aco K."/>
            <person name="Daza R."/>
            <person name="De Haan G."/>
            <person name="DeGray S."/>
            <person name="DeMaso C."/>
            <person name="Dhargay N."/>
            <person name="Dooley K."/>
            <person name="Dooley E."/>
            <person name="Doricent M."/>
            <person name="Dorje P."/>
            <person name="Dorjee K."/>
            <person name="Dupes A."/>
            <person name="Elong R."/>
            <person name="Falk J."/>
            <person name="Farina A."/>
            <person name="Faro S."/>
            <person name="Ferguson D."/>
            <person name="Fisher S."/>
            <person name="Foley C.D."/>
            <person name="Franke A."/>
            <person name="Friedrich D."/>
            <person name="Gadbois L."/>
            <person name="Gearin G."/>
            <person name="Gearin C.R."/>
            <person name="Giannoukos G."/>
            <person name="Goode T."/>
            <person name="Graham J."/>
            <person name="Grandbois E."/>
            <person name="Grewal S."/>
            <person name="Gyaltsen K."/>
            <person name="Hafez N."/>
            <person name="Hagos B."/>
            <person name="Hall J."/>
            <person name="Henson C."/>
            <person name="Hollinger A."/>
            <person name="Honan T."/>
            <person name="Huard M.D."/>
            <person name="Hughes L."/>
            <person name="Hurhula B."/>
            <person name="Husby M.E."/>
            <person name="Kamat A."/>
            <person name="Kanga B."/>
            <person name="Kashin S."/>
            <person name="Khazanovich D."/>
            <person name="Kisner P."/>
            <person name="Lance K."/>
            <person name="Lara M."/>
            <person name="Lee W."/>
            <person name="Lennon N."/>
            <person name="Letendre F."/>
            <person name="LeVine R."/>
            <person name="Lipovsky A."/>
            <person name="Liu X."/>
            <person name="Liu J."/>
            <person name="Liu S."/>
            <person name="Lokyitsang T."/>
            <person name="Lokyitsang Y."/>
            <person name="Lubonja R."/>
            <person name="Lui A."/>
            <person name="MacDonald P."/>
            <person name="Magnisalis V."/>
            <person name="Maru K."/>
            <person name="Matthews C."/>
            <person name="McCusker W."/>
            <person name="McDonough S."/>
            <person name="Mehta T."/>
            <person name="Meldrim J."/>
            <person name="Meneus L."/>
            <person name="Mihai O."/>
            <person name="Mihalev A."/>
            <person name="Mihova T."/>
            <person name="Mittelman R."/>
            <person name="Mlenga V."/>
            <person name="Montmayeur A."/>
            <person name="Mulrain L."/>
            <person name="Navidi A."/>
            <person name="Naylor J."/>
            <person name="Negash T."/>
            <person name="Nguyen T."/>
            <person name="Nguyen N."/>
            <person name="Nicol R."/>
            <person name="Norbu C."/>
            <person name="Norbu N."/>
            <person name="Novod N."/>
            <person name="O'Neill B."/>
            <person name="Osman S."/>
            <person name="Markiewicz E."/>
            <person name="Oyono O.L."/>
            <person name="Patti C."/>
            <person name="Phunkhang P."/>
            <person name="Pierre F."/>
            <person name="Priest M."/>
            <person name="Raghuraman S."/>
            <person name="Rege F."/>
            <person name="Reyes R."/>
            <person name="Rise C."/>
            <person name="Rogov P."/>
            <person name="Ross K."/>
            <person name="Ryan E."/>
            <person name="Settipalli S."/>
            <person name="Shea T."/>
            <person name="Sherpa N."/>
            <person name="Shi L."/>
            <person name="Shih D."/>
            <person name="Sparrow T."/>
            <person name="Spaulding J."/>
            <person name="Stalker J."/>
            <person name="Stange-Thomann N."/>
            <person name="Stavropoulos S."/>
            <person name="Stone C."/>
            <person name="Strader C."/>
            <person name="Tesfaye S."/>
            <person name="Thomson T."/>
            <person name="Thoulutsang Y."/>
            <person name="Thoulutsang D."/>
            <person name="Topham K."/>
            <person name="Topping I."/>
            <person name="Tsamla T."/>
            <person name="Vassiliev H."/>
            <person name="Vo A."/>
            <person name="Wangchuk T."/>
            <person name="Wangdi T."/>
            <person name="Weiand M."/>
            <person name="Wilkinson J."/>
            <person name="Wilson A."/>
            <person name="Yadav S."/>
            <person name="Young G."/>
            <person name="Yu Q."/>
            <person name="Zembek L."/>
            <person name="Zhong D."/>
            <person name="Zimmer A."/>
            <person name="Zwirko Z."/>
            <person name="Jaffe D.B."/>
            <person name="Alvarez P."/>
            <person name="Brockman W."/>
            <person name="Butler J."/>
            <person name="Chin C."/>
            <person name="Gnerre S."/>
            <person name="Grabherr M."/>
            <person name="Kleber M."/>
            <person name="Mauceli E."/>
            <person name="MacCallum I."/>
        </authorList>
    </citation>
    <scope>NUCLEOTIDE SEQUENCE [LARGE SCALE GENOMIC DNA]</scope>
    <source>
        <strain evidence="5">MSH-3 / Tucson 14011-0111.49</strain>
    </source>
</reference>
<dbReference type="AlphaFoldDB" id="B4GPJ2"/>
<dbReference type="OrthoDB" id="10253869at2759"/>
<dbReference type="GO" id="GO:0005777">
    <property type="term" value="C:peroxisome"/>
    <property type="evidence" value="ECO:0007669"/>
    <property type="project" value="UniProtKB-SubCell"/>
</dbReference>
<dbReference type="Proteomes" id="UP000008744">
    <property type="component" value="Unassembled WGS sequence"/>
</dbReference>
<dbReference type="GO" id="GO:0046949">
    <property type="term" value="P:fatty-acyl-CoA biosynthetic process"/>
    <property type="evidence" value="ECO:0007669"/>
    <property type="project" value="TreeGrafter"/>
</dbReference>
<dbReference type="Gene3D" id="3.40.50.980">
    <property type="match status" value="1"/>
</dbReference>
<dbReference type="STRING" id="7234.B4GPJ2"/>
<evidence type="ECO:0000313" key="5">
    <source>
        <dbReference type="Proteomes" id="UP000008744"/>
    </source>
</evidence>
<proteinExistence type="predicted"/>
<dbReference type="Gene3D" id="3.40.50.12780">
    <property type="entry name" value="N-terminal domain of ligase-like"/>
    <property type="match status" value="2"/>
</dbReference>
<dbReference type="InterPro" id="IPR000873">
    <property type="entry name" value="AMP-dep_synth/lig_dom"/>
</dbReference>
<accession>B4GPJ2</accession>
<evidence type="ECO:0000256" key="2">
    <source>
        <dbReference type="ARBA" id="ARBA00023140"/>
    </source>
</evidence>
<dbReference type="EMBL" id="CH479186">
    <property type="protein sequence ID" value="EDW39075.1"/>
    <property type="molecule type" value="Genomic_DNA"/>
</dbReference>
<comment type="subcellular location">
    <subcellularLocation>
        <location evidence="1">Peroxisome</location>
    </subcellularLocation>
</comment>
<evidence type="ECO:0000256" key="1">
    <source>
        <dbReference type="ARBA" id="ARBA00004275"/>
    </source>
</evidence>
<dbReference type="eggNOG" id="KOG1176">
    <property type="taxonomic scope" value="Eukaryota"/>
</dbReference>
<evidence type="ECO:0000259" key="3">
    <source>
        <dbReference type="Pfam" id="PF00501"/>
    </source>
</evidence>
<protein>
    <submittedName>
        <fullName evidence="4">GL13596</fullName>
    </submittedName>
</protein>
<dbReference type="HOGENOM" id="CLU_000022_59_2_1"/>
<dbReference type="GO" id="GO:0004467">
    <property type="term" value="F:long-chain fatty acid-CoA ligase activity"/>
    <property type="evidence" value="ECO:0007669"/>
    <property type="project" value="TreeGrafter"/>
</dbReference>
<feature type="domain" description="AMP-dependent synthetase/ligase" evidence="3">
    <location>
        <begin position="37"/>
        <end position="153"/>
    </location>
</feature>
<evidence type="ECO:0000313" key="4">
    <source>
        <dbReference type="EMBL" id="EDW39075.1"/>
    </source>
</evidence>
<keyword evidence="5" id="KW-1185">Reference proteome</keyword>
<dbReference type="PANTHER" id="PTHR24096">
    <property type="entry name" value="LONG-CHAIN-FATTY-ACID--COA LIGASE"/>
    <property type="match status" value="1"/>
</dbReference>
<keyword evidence="2" id="KW-0576">Peroxisome</keyword>